<gene>
    <name evidence="2" type="ORF">Tci_607994</name>
</gene>
<proteinExistence type="predicted"/>
<evidence type="ECO:0000313" key="2">
    <source>
        <dbReference type="EMBL" id="GFA36022.1"/>
    </source>
</evidence>
<feature type="non-terminal residue" evidence="2">
    <location>
        <position position="1"/>
    </location>
</feature>
<feature type="region of interest" description="Disordered" evidence="1">
    <location>
        <begin position="44"/>
        <end position="69"/>
    </location>
</feature>
<dbReference type="EMBL" id="BKCJ010410735">
    <property type="protein sequence ID" value="GFA36022.1"/>
    <property type="molecule type" value="Genomic_DNA"/>
</dbReference>
<sequence>VESTAKTRRPQPMSNPNNDRIPSTSKSSCLLNNLKKVEEQHRNLLFSKTPNHSSSEGYEERLASPRPSKPRTCLRWLPTERIFDLCGKVNVSSNTDNESNTSLCDNASASNPSPRTYKQRVFEFYFFSWQVYETLEVDYMYPSACYYLMSFKE</sequence>
<feature type="compositionally biased region" description="Polar residues" evidence="1">
    <location>
        <begin position="12"/>
        <end position="29"/>
    </location>
</feature>
<protein>
    <submittedName>
        <fullName evidence="2">Uncharacterized protein</fullName>
    </submittedName>
</protein>
<feature type="compositionally biased region" description="Polar residues" evidence="1">
    <location>
        <begin position="46"/>
        <end position="56"/>
    </location>
</feature>
<comment type="caution">
    <text evidence="2">The sequence shown here is derived from an EMBL/GenBank/DDBJ whole genome shotgun (WGS) entry which is preliminary data.</text>
</comment>
<organism evidence="2">
    <name type="scientific">Tanacetum cinerariifolium</name>
    <name type="common">Dalmatian daisy</name>
    <name type="synonym">Chrysanthemum cinerariifolium</name>
    <dbReference type="NCBI Taxonomy" id="118510"/>
    <lineage>
        <taxon>Eukaryota</taxon>
        <taxon>Viridiplantae</taxon>
        <taxon>Streptophyta</taxon>
        <taxon>Embryophyta</taxon>
        <taxon>Tracheophyta</taxon>
        <taxon>Spermatophyta</taxon>
        <taxon>Magnoliopsida</taxon>
        <taxon>eudicotyledons</taxon>
        <taxon>Gunneridae</taxon>
        <taxon>Pentapetalae</taxon>
        <taxon>asterids</taxon>
        <taxon>campanulids</taxon>
        <taxon>Asterales</taxon>
        <taxon>Asteraceae</taxon>
        <taxon>Asteroideae</taxon>
        <taxon>Anthemideae</taxon>
        <taxon>Anthemidinae</taxon>
        <taxon>Tanacetum</taxon>
    </lineage>
</organism>
<evidence type="ECO:0000256" key="1">
    <source>
        <dbReference type="SAM" id="MobiDB-lite"/>
    </source>
</evidence>
<name>A0A699JH07_TANCI</name>
<accession>A0A699JH07</accession>
<feature type="region of interest" description="Disordered" evidence="1">
    <location>
        <begin position="1"/>
        <end position="29"/>
    </location>
</feature>
<reference evidence="2" key="1">
    <citation type="journal article" date="2019" name="Sci. Rep.">
        <title>Draft genome of Tanacetum cinerariifolium, the natural source of mosquito coil.</title>
        <authorList>
            <person name="Yamashiro T."/>
            <person name="Shiraishi A."/>
            <person name="Satake H."/>
            <person name="Nakayama K."/>
        </authorList>
    </citation>
    <scope>NUCLEOTIDE SEQUENCE</scope>
</reference>
<dbReference type="AlphaFoldDB" id="A0A699JH07"/>